<dbReference type="PANTHER" id="PTHR22990">
    <property type="entry name" value="F-BOX ONLY PROTEIN"/>
    <property type="match status" value="1"/>
</dbReference>
<proteinExistence type="predicted"/>
<dbReference type="InterPro" id="IPR006626">
    <property type="entry name" value="PbH1"/>
</dbReference>
<dbReference type="SUPFAM" id="SSF48452">
    <property type="entry name" value="TPR-like"/>
    <property type="match status" value="1"/>
</dbReference>
<feature type="region of interest" description="Disordered" evidence="3">
    <location>
        <begin position="82"/>
        <end position="135"/>
    </location>
</feature>
<dbReference type="SUPFAM" id="SSF51126">
    <property type="entry name" value="Pectin lyase-like"/>
    <property type="match status" value="1"/>
</dbReference>
<evidence type="ECO:0000256" key="4">
    <source>
        <dbReference type="SAM" id="Phobius"/>
    </source>
</evidence>
<comment type="caution">
    <text evidence="6">The sequence shown here is derived from an EMBL/GenBank/DDBJ whole genome shotgun (WGS) entry which is preliminary data.</text>
</comment>
<dbReference type="Gene3D" id="1.25.40.10">
    <property type="entry name" value="Tetratricopeptide repeat domain"/>
    <property type="match status" value="1"/>
</dbReference>
<organism evidence="6 7">
    <name type="scientific">Haloferula rosea</name>
    <dbReference type="NCBI Taxonomy" id="490093"/>
    <lineage>
        <taxon>Bacteria</taxon>
        <taxon>Pseudomonadati</taxon>
        <taxon>Verrucomicrobiota</taxon>
        <taxon>Verrucomicrobiia</taxon>
        <taxon>Verrucomicrobiales</taxon>
        <taxon>Verrucomicrobiaceae</taxon>
        <taxon>Haloferula</taxon>
    </lineage>
</organism>
<protein>
    <submittedName>
        <fullName evidence="6">Right-handed parallel beta-helix repeat-containing protein</fullName>
    </submittedName>
</protein>
<dbReference type="InterPro" id="IPR039448">
    <property type="entry name" value="Beta_helix"/>
</dbReference>
<feature type="coiled-coil region" evidence="2">
    <location>
        <begin position="45"/>
        <end position="72"/>
    </location>
</feature>
<evidence type="ECO:0000256" key="3">
    <source>
        <dbReference type="SAM" id="MobiDB-lite"/>
    </source>
</evidence>
<feature type="compositionally biased region" description="Basic and acidic residues" evidence="3">
    <location>
        <begin position="90"/>
        <end position="99"/>
    </location>
</feature>
<sequence>MTLEQARQVLGLGPTDDPAAHVDALSEARERLAAMVRDAPNDTIALRYQDSLQEYDRAMAALREEAERKRKEKVAPMMALVPGSVTGEPIDSKRGDFLKEPSPSTPFADKTPPEPESKPAEPAAEAKAVSDAADDEGTGSSGLRFALYAMIFILIGGAGGGWLYFHMEAEREARLKTELIFLEGVGGKLVEARRWDEARLAFGKIEGLDPGSEVALRGLRSIEVGMREEQEQFVGYWSGEALAAFEAGRLEDAREAADKVIKRYPKETEVVALRKKIGEARRAQLRSEAQEAVQAAIDEKDWEAAGESVAAFSLELPGDELIVSMTKSIEDAKELQRKEHQRARELADAARLRDQGQFDPQVLEWMREAVALFPDDPEIRALYEKVASYSRTIQIPGDIPTLEEALAQARDRDRLVLSEGTFEAGLAVNVAVQLEGAGEGKTILQSQAASSPALTFGPKAKGATVSGILFRQEGFDASENRYPVVQVRAGEVSFTDCIFRDGSGHGLEVIDGGRIEASRCLFEGNGWDGVAARGSGSRMVVRESRANANVGHGFEAWDEAVASIQDCIAKGNARNGILIDSAADGLNLAGNEVMGNREYGILLAAGASGVVSKNSSYANLLGGMLVRFASISVEVEGNRLESNSGPGLILEQGLRPEIYQGNTARKNRGTQVMSGARFSESE</sequence>
<keyword evidence="4" id="KW-0472">Membrane</keyword>
<dbReference type="PANTHER" id="PTHR22990:SF15">
    <property type="entry name" value="F-BOX ONLY PROTEIN 10"/>
    <property type="match status" value="1"/>
</dbReference>
<feature type="compositionally biased region" description="Low complexity" evidence="3">
    <location>
        <begin position="120"/>
        <end position="131"/>
    </location>
</feature>
<evidence type="ECO:0000313" key="7">
    <source>
        <dbReference type="Proteomes" id="UP000658278"/>
    </source>
</evidence>
<dbReference type="SMART" id="SM00710">
    <property type="entry name" value="PbH1"/>
    <property type="match status" value="6"/>
</dbReference>
<dbReference type="InterPro" id="IPR012334">
    <property type="entry name" value="Pectin_lyas_fold"/>
</dbReference>
<dbReference type="InterPro" id="IPR011050">
    <property type="entry name" value="Pectin_lyase_fold/virulence"/>
</dbReference>
<accession>A0A934RF35</accession>
<feature type="transmembrane region" description="Helical" evidence="4">
    <location>
        <begin position="145"/>
        <end position="165"/>
    </location>
</feature>
<keyword evidence="1" id="KW-0677">Repeat</keyword>
<keyword evidence="7" id="KW-1185">Reference proteome</keyword>
<dbReference type="Gene3D" id="2.160.20.10">
    <property type="entry name" value="Single-stranded right-handed beta-helix, Pectin lyase-like"/>
    <property type="match status" value="1"/>
</dbReference>
<dbReference type="Proteomes" id="UP000658278">
    <property type="component" value="Unassembled WGS sequence"/>
</dbReference>
<evidence type="ECO:0000313" key="6">
    <source>
        <dbReference type="EMBL" id="MBK1827376.1"/>
    </source>
</evidence>
<reference evidence="6" key="1">
    <citation type="submission" date="2021-01" db="EMBL/GenBank/DDBJ databases">
        <title>Modified the classification status of verrucomicrobia.</title>
        <authorList>
            <person name="Feng X."/>
        </authorList>
    </citation>
    <scope>NUCLEOTIDE SEQUENCE</scope>
    <source>
        <strain evidence="6">KCTC 22201</strain>
    </source>
</reference>
<dbReference type="RefSeq" id="WP_200278828.1">
    <property type="nucleotide sequence ID" value="NZ_JAENII010000007.1"/>
</dbReference>
<gene>
    <name evidence="6" type="ORF">JIN81_10105</name>
</gene>
<dbReference type="AlphaFoldDB" id="A0A934RF35"/>
<feature type="domain" description="Right handed beta helix" evidence="5">
    <location>
        <begin position="486"/>
        <end position="611"/>
    </location>
</feature>
<keyword evidence="2" id="KW-0175">Coiled coil</keyword>
<evidence type="ECO:0000259" key="5">
    <source>
        <dbReference type="Pfam" id="PF13229"/>
    </source>
</evidence>
<evidence type="ECO:0000256" key="2">
    <source>
        <dbReference type="SAM" id="Coils"/>
    </source>
</evidence>
<name>A0A934RF35_9BACT</name>
<dbReference type="InterPro" id="IPR051550">
    <property type="entry name" value="SCF-Subunits/Alg-Epimerases"/>
</dbReference>
<keyword evidence="4" id="KW-1133">Transmembrane helix</keyword>
<dbReference type="EMBL" id="JAENII010000007">
    <property type="protein sequence ID" value="MBK1827376.1"/>
    <property type="molecule type" value="Genomic_DNA"/>
</dbReference>
<keyword evidence="4" id="KW-0812">Transmembrane</keyword>
<dbReference type="InterPro" id="IPR011990">
    <property type="entry name" value="TPR-like_helical_dom_sf"/>
</dbReference>
<dbReference type="Pfam" id="PF13229">
    <property type="entry name" value="Beta_helix"/>
    <property type="match status" value="1"/>
</dbReference>
<evidence type="ECO:0000256" key="1">
    <source>
        <dbReference type="ARBA" id="ARBA00022737"/>
    </source>
</evidence>